<dbReference type="EMBL" id="JAUHHV010000011">
    <property type="protein sequence ID" value="KAK1408720.1"/>
    <property type="molecule type" value="Genomic_DNA"/>
</dbReference>
<organism evidence="1 2">
    <name type="scientific">Tagetes erecta</name>
    <name type="common">African marigold</name>
    <dbReference type="NCBI Taxonomy" id="13708"/>
    <lineage>
        <taxon>Eukaryota</taxon>
        <taxon>Viridiplantae</taxon>
        <taxon>Streptophyta</taxon>
        <taxon>Embryophyta</taxon>
        <taxon>Tracheophyta</taxon>
        <taxon>Spermatophyta</taxon>
        <taxon>Magnoliopsida</taxon>
        <taxon>eudicotyledons</taxon>
        <taxon>Gunneridae</taxon>
        <taxon>Pentapetalae</taxon>
        <taxon>asterids</taxon>
        <taxon>campanulids</taxon>
        <taxon>Asterales</taxon>
        <taxon>Asteraceae</taxon>
        <taxon>Asteroideae</taxon>
        <taxon>Heliantheae alliance</taxon>
        <taxon>Tageteae</taxon>
        <taxon>Tagetes</taxon>
    </lineage>
</organism>
<reference evidence="1" key="1">
    <citation type="journal article" date="2023" name="bioRxiv">
        <title>Improved chromosome-level genome assembly for marigold (Tagetes erecta).</title>
        <authorList>
            <person name="Jiang F."/>
            <person name="Yuan L."/>
            <person name="Wang S."/>
            <person name="Wang H."/>
            <person name="Xu D."/>
            <person name="Wang A."/>
            <person name="Fan W."/>
        </authorList>
    </citation>
    <scope>NUCLEOTIDE SEQUENCE</scope>
    <source>
        <strain evidence="1">WSJ</strain>
        <tissue evidence="1">Leaf</tissue>
    </source>
</reference>
<evidence type="ECO:0000313" key="2">
    <source>
        <dbReference type="Proteomes" id="UP001229421"/>
    </source>
</evidence>
<name>A0AAD8NAY7_TARER</name>
<protein>
    <submittedName>
        <fullName evidence="1">Uncharacterized protein</fullName>
    </submittedName>
</protein>
<comment type="caution">
    <text evidence="1">The sequence shown here is derived from an EMBL/GenBank/DDBJ whole genome shotgun (WGS) entry which is preliminary data.</text>
</comment>
<proteinExistence type="predicted"/>
<evidence type="ECO:0000313" key="1">
    <source>
        <dbReference type="EMBL" id="KAK1408720.1"/>
    </source>
</evidence>
<keyword evidence="2" id="KW-1185">Reference proteome</keyword>
<dbReference type="Proteomes" id="UP001229421">
    <property type="component" value="Unassembled WGS sequence"/>
</dbReference>
<accession>A0AAD8NAY7</accession>
<sequence>MGSYHNCRSVFEFHLLTTTTIITHQIFELCYLDFRYGANPILCCFRLMKNSMDEVVFGDITYGQGTIKMLQLMVERLIISHNHNLLIELVYGRVSTKVDERLAYDTHAIMGKVLYRVDEDIHFSNGNRVVDVAL</sequence>
<gene>
    <name evidence="1" type="ORF">QVD17_40727</name>
</gene>
<dbReference type="AlphaFoldDB" id="A0AAD8NAY7"/>